<feature type="region of interest" description="Disordered" evidence="5">
    <location>
        <begin position="69"/>
        <end position="93"/>
    </location>
</feature>
<reference evidence="7 8" key="1">
    <citation type="submission" date="2020-02" db="EMBL/GenBank/DDBJ databases">
        <title>Draft genome sequence of Haematococcus lacustris strain NIES-144.</title>
        <authorList>
            <person name="Morimoto D."/>
            <person name="Nakagawa S."/>
            <person name="Yoshida T."/>
            <person name="Sawayama S."/>
        </authorList>
    </citation>
    <scope>NUCLEOTIDE SEQUENCE [LARGE SCALE GENOMIC DNA]</scope>
    <source>
        <strain evidence="7 8">NIES-144</strain>
    </source>
</reference>
<protein>
    <recommendedName>
        <fullName evidence="6">Helicase C-terminal domain-containing protein</fullName>
    </recommendedName>
</protein>
<evidence type="ECO:0000256" key="1">
    <source>
        <dbReference type="ARBA" id="ARBA00022741"/>
    </source>
</evidence>
<proteinExistence type="predicted"/>
<dbReference type="GO" id="GO:0043138">
    <property type="term" value="F:3'-5' DNA helicase activity"/>
    <property type="evidence" value="ECO:0007669"/>
    <property type="project" value="TreeGrafter"/>
</dbReference>
<organism evidence="7 8">
    <name type="scientific">Haematococcus lacustris</name>
    <name type="common">Green alga</name>
    <name type="synonym">Haematococcus pluvialis</name>
    <dbReference type="NCBI Taxonomy" id="44745"/>
    <lineage>
        <taxon>Eukaryota</taxon>
        <taxon>Viridiplantae</taxon>
        <taxon>Chlorophyta</taxon>
        <taxon>core chlorophytes</taxon>
        <taxon>Chlorophyceae</taxon>
        <taxon>CS clade</taxon>
        <taxon>Chlamydomonadales</taxon>
        <taxon>Haematococcaceae</taxon>
        <taxon>Haematococcus</taxon>
    </lineage>
</organism>
<accession>A0A699Z8D7</accession>
<dbReference type="PANTHER" id="PTHR14025:SF20">
    <property type="entry name" value="FANCONI ANEMIA GROUP M PROTEIN"/>
    <property type="match status" value="1"/>
</dbReference>
<feature type="compositionally biased region" description="Gly residues" evidence="5">
    <location>
        <begin position="75"/>
        <end position="93"/>
    </location>
</feature>
<evidence type="ECO:0000256" key="4">
    <source>
        <dbReference type="ARBA" id="ARBA00022840"/>
    </source>
</evidence>
<dbReference type="SUPFAM" id="SSF52540">
    <property type="entry name" value="P-loop containing nucleoside triphosphate hydrolases"/>
    <property type="match status" value="1"/>
</dbReference>
<keyword evidence="3" id="KW-0347">Helicase</keyword>
<dbReference type="GO" id="GO:0036297">
    <property type="term" value="P:interstrand cross-link repair"/>
    <property type="evidence" value="ECO:0007669"/>
    <property type="project" value="TreeGrafter"/>
</dbReference>
<gene>
    <name evidence="7" type="ORF">HaLaN_14533</name>
</gene>
<evidence type="ECO:0000313" key="7">
    <source>
        <dbReference type="EMBL" id="GFH17825.1"/>
    </source>
</evidence>
<keyword evidence="4" id="KW-0067">ATP-binding</keyword>
<dbReference type="EMBL" id="BLLF01001207">
    <property type="protein sequence ID" value="GFH17825.1"/>
    <property type="molecule type" value="Genomic_DNA"/>
</dbReference>
<dbReference type="InterPro" id="IPR001650">
    <property type="entry name" value="Helicase_C-like"/>
</dbReference>
<evidence type="ECO:0000256" key="3">
    <source>
        <dbReference type="ARBA" id="ARBA00022806"/>
    </source>
</evidence>
<sequence>MALLEQCAQYPSPKMERLEQELLQHFTGEAAQAAQAAGRHVRAIVFTTMRGSVTTIIQMLSRHTPTIRPREFIGQGKGPKAGKGGKGGKAAAGGGMAQEEQKEVLKAFRQGSVNLLVATCIGEEGLDIPEVDLILCFDASASPTRQNQRMGRTARHRDGRVVYILSEPREVAKYRESQNEYRRLQTFLRSAAHYFTLSSAAKQPAAQPAAAAPLDPQAAR</sequence>
<evidence type="ECO:0000256" key="2">
    <source>
        <dbReference type="ARBA" id="ARBA00022801"/>
    </source>
</evidence>
<dbReference type="GO" id="GO:0016787">
    <property type="term" value="F:hydrolase activity"/>
    <property type="evidence" value="ECO:0007669"/>
    <property type="project" value="UniProtKB-KW"/>
</dbReference>
<dbReference type="AlphaFoldDB" id="A0A699Z8D7"/>
<dbReference type="Proteomes" id="UP000485058">
    <property type="component" value="Unassembled WGS sequence"/>
</dbReference>
<dbReference type="PROSITE" id="PS51194">
    <property type="entry name" value="HELICASE_CTER"/>
    <property type="match status" value="1"/>
</dbReference>
<dbReference type="InterPro" id="IPR027417">
    <property type="entry name" value="P-loop_NTPase"/>
</dbReference>
<comment type="caution">
    <text evidence="7">The sequence shown here is derived from an EMBL/GenBank/DDBJ whole genome shotgun (WGS) entry which is preliminary data.</text>
</comment>
<evidence type="ECO:0000256" key="5">
    <source>
        <dbReference type="SAM" id="MobiDB-lite"/>
    </source>
</evidence>
<dbReference type="PANTHER" id="PTHR14025">
    <property type="entry name" value="FANCONI ANEMIA GROUP M FANCM FAMILY MEMBER"/>
    <property type="match status" value="1"/>
</dbReference>
<dbReference type="GO" id="GO:0045003">
    <property type="term" value="P:double-strand break repair via synthesis-dependent strand annealing"/>
    <property type="evidence" value="ECO:0007669"/>
    <property type="project" value="TreeGrafter"/>
</dbReference>
<evidence type="ECO:0000313" key="8">
    <source>
        <dbReference type="Proteomes" id="UP000485058"/>
    </source>
</evidence>
<keyword evidence="1" id="KW-0547">Nucleotide-binding</keyword>
<dbReference type="Gene3D" id="3.40.50.300">
    <property type="entry name" value="P-loop containing nucleotide triphosphate hydrolases"/>
    <property type="match status" value="1"/>
</dbReference>
<dbReference type="Pfam" id="PF00271">
    <property type="entry name" value="Helicase_C"/>
    <property type="match status" value="1"/>
</dbReference>
<dbReference type="GO" id="GO:0009378">
    <property type="term" value="F:four-way junction helicase activity"/>
    <property type="evidence" value="ECO:0007669"/>
    <property type="project" value="TreeGrafter"/>
</dbReference>
<dbReference type="GO" id="GO:0005524">
    <property type="term" value="F:ATP binding"/>
    <property type="evidence" value="ECO:0007669"/>
    <property type="project" value="UniProtKB-KW"/>
</dbReference>
<dbReference type="SMART" id="SM00490">
    <property type="entry name" value="HELICc"/>
    <property type="match status" value="1"/>
</dbReference>
<dbReference type="GO" id="GO:0000400">
    <property type="term" value="F:four-way junction DNA binding"/>
    <property type="evidence" value="ECO:0007669"/>
    <property type="project" value="TreeGrafter"/>
</dbReference>
<feature type="region of interest" description="Disordered" evidence="5">
    <location>
        <begin position="201"/>
        <end position="220"/>
    </location>
</feature>
<keyword evidence="8" id="KW-1185">Reference proteome</keyword>
<evidence type="ECO:0000259" key="6">
    <source>
        <dbReference type="PROSITE" id="PS51194"/>
    </source>
</evidence>
<feature type="domain" description="Helicase C-terminal" evidence="6">
    <location>
        <begin position="17"/>
        <end position="203"/>
    </location>
</feature>
<keyword evidence="2" id="KW-0378">Hydrolase</keyword>
<name>A0A699Z8D7_HAELA</name>